<sequence>MTIARRAVPLLVALLASAGAFAQPAPAAGERSPPSPHCLDARGVRQVEQASPAAIAVLGANGQAYRLEFTDACPGVNEAKQVRLDAPDGWACGSPGERLVVDGRTCAVAAVGLMDNRSFAEAARESSRQYAATLPTVNVTARSARSSRAQAFQGSPEFCFATRNVRGWSEDPKGVVVETNPKKNGGHRYYHLELGSSCSILEGATAVDFQSGFQNGLICGNPGDRIVMADNGLVNDGEGGDQRAHTPRFARPGCSVLAVYPRE</sequence>
<feature type="signal peptide" evidence="1">
    <location>
        <begin position="1"/>
        <end position="22"/>
    </location>
</feature>
<reference evidence="2" key="1">
    <citation type="submission" date="2023-07" db="EMBL/GenBank/DDBJ databases">
        <title>Functional and genomic diversity of the sorghum phyllosphere microbiome.</title>
        <authorList>
            <person name="Shade A."/>
        </authorList>
    </citation>
    <scope>NUCLEOTIDE SEQUENCE</scope>
    <source>
        <strain evidence="2">SORGH_AS_0457</strain>
    </source>
</reference>
<dbReference type="Proteomes" id="UP001226084">
    <property type="component" value="Unassembled WGS sequence"/>
</dbReference>
<evidence type="ECO:0000313" key="3">
    <source>
        <dbReference type="Proteomes" id="UP001226084"/>
    </source>
</evidence>
<dbReference type="EMBL" id="JAUTAS010000001">
    <property type="protein sequence ID" value="MDQ1107822.1"/>
    <property type="molecule type" value="Genomic_DNA"/>
</dbReference>
<name>A0AAP5E973_9GAMM</name>
<proteinExistence type="predicted"/>
<dbReference type="AlphaFoldDB" id="A0AAP5E973"/>
<protein>
    <recommendedName>
        <fullName evidence="4">Phosphodiester glycosidase domain-containing protein</fullName>
    </recommendedName>
</protein>
<gene>
    <name evidence="2" type="ORF">QE424_000981</name>
</gene>
<evidence type="ECO:0008006" key="4">
    <source>
        <dbReference type="Google" id="ProtNLM"/>
    </source>
</evidence>
<comment type="caution">
    <text evidence="2">The sequence shown here is derived from an EMBL/GenBank/DDBJ whole genome shotgun (WGS) entry which is preliminary data.</text>
</comment>
<dbReference type="RefSeq" id="WP_307106567.1">
    <property type="nucleotide sequence ID" value="NZ_JAUTAS010000001.1"/>
</dbReference>
<keyword evidence="1" id="KW-0732">Signal</keyword>
<accession>A0AAP5E973</accession>
<evidence type="ECO:0000313" key="2">
    <source>
        <dbReference type="EMBL" id="MDQ1107822.1"/>
    </source>
</evidence>
<evidence type="ECO:0000256" key="1">
    <source>
        <dbReference type="SAM" id="SignalP"/>
    </source>
</evidence>
<organism evidence="2 3">
    <name type="scientific">Stenotrophomonas rhizophila</name>
    <dbReference type="NCBI Taxonomy" id="216778"/>
    <lineage>
        <taxon>Bacteria</taxon>
        <taxon>Pseudomonadati</taxon>
        <taxon>Pseudomonadota</taxon>
        <taxon>Gammaproteobacteria</taxon>
        <taxon>Lysobacterales</taxon>
        <taxon>Lysobacteraceae</taxon>
        <taxon>Stenotrophomonas</taxon>
    </lineage>
</organism>
<feature type="chain" id="PRO_5043002253" description="Phosphodiester glycosidase domain-containing protein" evidence="1">
    <location>
        <begin position="23"/>
        <end position="263"/>
    </location>
</feature>